<keyword evidence="2" id="KW-1185">Reference proteome</keyword>
<protein>
    <submittedName>
        <fullName evidence="1">Uncharacterized protein</fullName>
    </submittedName>
</protein>
<reference evidence="1 2" key="1">
    <citation type="journal article" date="2011" name="J. Bacteriol.">
        <title>Complete genome sequence of Burkholderia gladioli BSR3.</title>
        <authorList>
            <person name="Seo Y.S."/>
            <person name="Lim J."/>
            <person name="Choi B.S."/>
            <person name="Kim H."/>
            <person name="Goo E."/>
            <person name="Lee B."/>
            <person name="Lim J.S."/>
            <person name="Choi I.Y."/>
            <person name="Moon J.S."/>
            <person name="Kim J."/>
            <person name="Hwang I."/>
        </authorList>
    </citation>
    <scope>NUCLEOTIDE SEQUENCE [LARGE SCALE GENOMIC DNA]</scope>
    <source>
        <strain evidence="1 2">BSR3</strain>
        <plasmid evidence="1">bgla_3p</plasmid>
    </source>
</reference>
<keyword evidence="1" id="KW-0614">Plasmid</keyword>
<name>F2LSC8_BURGS</name>
<accession>F2LSC8</accession>
<dbReference type="HOGENOM" id="CLU_1802456_0_0_4"/>
<gene>
    <name evidence="1" type="ordered locus">bgla_3p0230</name>
</gene>
<evidence type="ECO:0000313" key="1">
    <source>
        <dbReference type="EMBL" id="AEA65724.1"/>
    </source>
</evidence>
<evidence type="ECO:0000313" key="2">
    <source>
        <dbReference type="Proteomes" id="UP000008316"/>
    </source>
</evidence>
<dbReference type="AlphaFoldDB" id="F2LSC8"/>
<proteinExistence type="predicted"/>
<dbReference type="KEGG" id="bgd:bgla_3p0230"/>
<dbReference type="Proteomes" id="UP000008316">
    <property type="component" value="Plasmid bgla_3p"/>
</dbReference>
<geneLocation type="plasmid" evidence="1 2">
    <name>bgla_3p</name>
</geneLocation>
<sequence length="143" mass="16193">MSKELNSKLTESAIDRNWRIETILHVGTMSPDESLPEALERALEDDTLDIALAIGLSRRKALEIDVEALLEHMRHKHAFGLLVNAATPVREYTGDDGTYFSSWGHYSTQWFYGEDLAEIQPKIEAWVEACCESDRKQSGRRAA</sequence>
<dbReference type="EMBL" id="CP002603">
    <property type="protein sequence ID" value="AEA65724.1"/>
    <property type="molecule type" value="Genomic_DNA"/>
</dbReference>
<organism evidence="1 2">
    <name type="scientific">Burkholderia gladioli (strain BSR3)</name>
    <dbReference type="NCBI Taxonomy" id="999541"/>
    <lineage>
        <taxon>Bacteria</taxon>
        <taxon>Pseudomonadati</taxon>
        <taxon>Pseudomonadota</taxon>
        <taxon>Betaproteobacteria</taxon>
        <taxon>Burkholderiales</taxon>
        <taxon>Burkholderiaceae</taxon>
        <taxon>Burkholderia</taxon>
    </lineage>
</organism>
<dbReference type="RefSeq" id="WP_013691859.1">
    <property type="nucleotide sequence ID" value="NC_015378.1"/>
</dbReference>